<protein>
    <recommendedName>
        <fullName evidence="2">DUF6533 domain-containing protein</fullName>
    </recommendedName>
</protein>
<name>A0A2A9NB44_9AGAR</name>
<dbReference type="OrthoDB" id="3020506at2759"/>
<organism evidence="3 4">
    <name type="scientific">Amanita thiersii Skay4041</name>
    <dbReference type="NCBI Taxonomy" id="703135"/>
    <lineage>
        <taxon>Eukaryota</taxon>
        <taxon>Fungi</taxon>
        <taxon>Dikarya</taxon>
        <taxon>Basidiomycota</taxon>
        <taxon>Agaricomycotina</taxon>
        <taxon>Agaricomycetes</taxon>
        <taxon>Agaricomycetidae</taxon>
        <taxon>Agaricales</taxon>
        <taxon>Pluteineae</taxon>
        <taxon>Amanitaceae</taxon>
        <taxon>Amanita</taxon>
    </lineage>
</organism>
<feature type="domain" description="DUF6533" evidence="2">
    <location>
        <begin position="33"/>
        <end position="78"/>
    </location>
</feature>
<dbReference type="InterPro" id="IPR045340">
    <property type="entry name" value="DUF6533"/>
</dbReference>
<sequence>MPLDFSWHFTPKDKFMPDDTPEGLARKAFIRCCATIASTIVLFLESVYLFKEEYRFIWRAPINVIKCTYVLSRYLILLFQIANSVVVTTHHMYTVPVSDIACFYWTCAQTCATISSLFLEVVLMVRVYALHTKSLKIGVMLCCSLTVEMAVYITTSVMAIRGMQVDDACVSTTTPKGVFGFAAASIGQQLLIWGLTFRRWSFLQTMNDAGQKISQVMVRDGTWVLIGVCAVVSITVPYSVYIDQVTHVLFSINEVYLAQDYDTAVFSFYSNTQGVS</sequence>
<keyword evidence="1" id="KW-0472">Membrane</keyword>
<dbReference type="Proteomes" id="UP000242287">
    <property type="component" value="Unassembled WGS sequence"/>
</dbReference>
<accession>A0A2A9NB44</accession>
<evidence type="ECO:0000259" key="2">
    <source>
        <dbReference type="Pfam" id="PF20151"/>
    </source>
</evidence>
<evidence type="ECO:0000256" key="1">
    <source>
        <dbReference type="SAM" id="Phobius"/>
    </source>
</evidence>
<reference evidence="3 4" key="1">
    <citation type="submission" date="2014-02" db="EMBL/GenBank/DDBJ databases">
        <title>Transposable element dynamics among asymbiotic and ectomycorrhizal Amanita fungi.</title>
        <authorList>
            <consortium name="DOE Joint Genome Institute"/>
            <person name="Hess J."/>
            <person name="Skrede I."/>
            <person name="Wolfe B."/>
            <person name="LaButti K."/>
            <person name="Ohm R.A."/>
            <person name="Grigoriev I.V."/>
            <person name="Pringle A."/>
        </authorList>
    </citation>
    <scope>NUCLEOTIDE SEQUENCE [LARGE SCALE GENOMIC DNA]</scope>
    <source>
        <strain evidence="3 4">SKay4041</strain>
    </source>
</reference>
<keyword evidence="1" id="KW-1133">Transmembrane helix</keyword>
<dbReference type="EMBL" id="KZ302071">
    <property type="protein sequence ID" value="PFH48245.1"/>
    <property type="molecule type" value="Genomic_DNA"/>
</dbReference>
<feature type="transmembrane region" description="Helical" evidence="1">
    <location>
        <begin position="103"/>
        <end position="125"/>
    </location>
</feature>
<dbReference type="Pfam" id="PF20151">
    <property type="entry name" value="DUF6533"/>
    <property type="match status" value="1"/>
</dbReference>
<feature type="transmembrane region" description="Helical" evidence="1">
    <location>
        <begin position="71"/>
        <end position="91"/>
    </location>
</feature>
<keyword evidence="4" id="KW-1185">Reference proteome</keyword>
<evidence type="ECO:0000313" key="3">
    <source>
        <dbReference type="EMBL" id="PFH48245.1"/>
    </source>
</evidence>
<feature type="transmembrane region" description="Helical" evidence="1">
    <location>
        <begin position="221"/>
        <end position="241"/>
    </location>
</feature>
<proteinExistence type="predicted"/>
<feature type="transmembrane region" description="Helical" evidence="1">
    <location>
        <begin position="137"/>
        <end position="158"/>
    </location>
</feature>
<keyword evidence="1" id="KW-0812">Transmembrane</keyword>
<feature type="transmembrane region" description="Helical" evidence="1">
    <location>
        <begin position="178"/>
        <end position="200"/>
    </location>
</feature>
<gene>
    <name evidence="3" type="ORF">AMATHDRAFT_49691</name>
</gene>
<evidence type="ECO:0000313" key="4">
    <source>
        <dbReference type="Proteomes" id="UP000242287"/>
    </source>
</evidence>
<dbReference type="STRING" id="703135.A0A2A9NB44"/>
<dbReference type="AlphaFoldDB" id="A0A2A9NB44"/>
<feature type="transmembrane region" description="Helical" evidence="1">
    <location>
        <begin position="28"/>
        <end position="50"/>
    </location>
</feature>